<dbReference type="InterPro" id="IPR048399">
    <property type="entry name" value="DUF4438_C"/>
</dbReference>
<evidence type="ECO:0000259" key="2">
    <source>
        <dbReference type="Pfam" id="PF14505"/>
    </source>
</evidence>
<dbReference type="Proteomes" id="UP000319255">
    <property type="component" value="Unassembled WGS sequence"/>
</dbReference>
<dbReference type="EMBL" id="VFRP01000002">
    <property type="protein sequence ID" value="TPE53245.1"/>
    <property type="molecule type" value="Genomic_DNA"/>
</dbReference>
<dbReference type="AlphaFoldDB" id="A0A501WY98"/>
<feature type="domain" description="DUF4438" evidence="3">
    <location>
        <begin position="184"/>
        <end position="304"/>
    </location>
</feature>
<organism evidence="4 5">
    <name type="scientific">Amaricoccus solimangrovi</name>
    <dbReference type="NCBI Taxonomy" id="2589815"/>
    <lineage>
        <taxon>Bacteria</taxon>
        <taxon>Pseudomonadati</taxon>
        <taxon>Pseudomonadota</taxon>
        <taxon>Alphaproteobacteria</taxon>
        <taxon>Rhodobacterales</taxon>
        <taxon>Paracoccaceae</taxon>
        <taxon>Amaricoccus</taxon>
    </lineage>
</organism>
<dbReference type="RefSeq" id="WP_140452867.1">
    <property type="nucleotide sequence ID" value="NZ_VFRP01000002.1"/>
</dbReference>
<evidence type="ECO:0000313" key="4">
    <source>
        <dbReference type="EMBL" id="TPE53245.1"/>
    </source>
</evidence>
<dbReference type="Pfam" id="PF20999">
    <property type="entry name" value="DUF4438_C"/>
    <property type="match status" value="1"/>
</dbReference>
<evidence type="ECO:0000256" key="1">
    <source>
        <dbReference type="SAM" id="MobiDB-lite"/>
    </source>
</evidence>
<keyword evidence="5" id="KW-1185">Reference proteome</keyword>
<proteinExistence type="predicted"/>
<name>A0A501WY98_9RHOB</name>
<sequence length="345" mass="35685">MIASAPPGPPAPSPGGPRVNREELATIAVLGRVTPPLSKGSPYRIGQDGVARVLPGPGGITLSHRIGDRCVGIAADHLEPAVSIRATGKTEGPVPDAANRGLNLLACVGNAARVVSGPAAGAKGLVTGKHGGVGHVIVDFPREPMRRMRVGDMVQIAATGQGLRLPNFPEVAAMNADPGLIARMGILVEGGRLLVPVTHLVPAALMGSGLGRGSASLGDCDIQLFDHEAVERFRLGSLRFGDIVAILDTEGRHGRSYARRHVTIGVVVHSDSTVSGHGPGVTALLSGPAGRLRPRHDPNANLAVLYGVRPAAAPRVEPTFTRRTRPLAPPSGRALRTGRRADVHP</sequence>
<protein>
    <submittedName>
        <fullName evidence="4">DUF4438 domain-containing protein</fullName>
    </submittedName>
</protein>
<evidence type="ECO:0000313" key="5">
    <source>
        <dbReference type="Proteomes" id="UP000319255"/>
    </source>
</evidence>
<dbReference type="Gene3D" id="2.102.30.10">
    <property type="entry name" value="tm1086 (SG structure) domain"/>
    <property type="match status" value="1"/>
</dbReference>
<dbReference type="InterPro" id="IPR044909">
    <property type="entry name" value="TM_1086_sf"/>
</dbReference>
<accession>A0A501WY98</accession>
<reference evidence="4 5" key="1">
    <citation type="submission" date="2019-06" db="EMBL/GenBank/DDBJ databases">
        <title>A novel bacterium of genus Amaricoccus, isolated from marine sediment.</title>
        <authorList>
            <person name="Huang H."/>
            <person name="Mo K."/>
            <person name="Hu Y."/>
        </authorList>
    </citation>
    <scope>NUCLEOTIDE SEQUENCE [LARGE SCALE GENOMIC DNA]</scope>
    <source>
        <strain evidence="4 5">HB172011</strain>
    </source>
</reference>
<dbReference type="OrthoDB" id="596789at2"/>
<feature type="domain" description="DUF4438" evidence="2">
    <location>
        <begin position="43"/>
        <end position="181"/>
    </location>
</feature>
<evidence type="ECO:0000259" key="3">
    <source>
        <dbReference type="Pfam" id="PF20999"/>
    </source>
</evidence>
<comment type="caution">
    <text evidence="4">The sequence shown here is derived from an EMBL/GenBank/DDBJ whole genome shotgun (WGS) entry which is preliminary data.</text>
</comment>
<feature type="region of interest" description="Disordered" evidence="1">
    <location>
        <begin position="316"/>
        <end position="345"/>
    </location>
</feature>
<dbReference type="Gene3D" id="4.10.1180.10">
    <property type="entry name" value="tm1086 domain"/>
    <property type="match status" value="1"/>
</dbReference>
<dbReference type="InterPro" id="IPR044910">
    <property type="entry name" value="TM_1086_SG_dom"/>
</dbReference>
<dbReference type="InterPro" id="IPR029433">
    <property type="entry name" value="DUF4438_N"/>
</dbReference>
<dbReference type="Gene3D" id="2.40.10.170">
    <property type="match status" value="1"/>
</dbReference>
<dbReference type="Pfam" id="PF14505">
    <property type="entry name" value="DUF4438"/>
    <property type="match status" value="1"/>
</dbReference>
<gene>
    <name evidence="4" type="ORF">FJM51_04295</name>
</gene>